<evidence type="ECO:0000313" key="8">
    <source>
        <dbReference type="Proteomes" id="UP000472276"/>
    </source>
</evidence>
<dbReference type="AlphaFoldDB" id="A0AAZ1Y648"/>
<dbReference type="GO" id="GO:0002052">
    <property type="term" value="P:positive regulation of neuroblast proliferation"/>
    <property type="evidence" value="ECO:0007669"/>
    <property type="project" value="TreeGrafter"/>
</dbReference>
<feature type="domain" description="Link" evidence="6">
    <location>
        <begin position="1"/>
        <end position="47"/>
    </location>
</feature>
<dbReference type="InterPro" id="IPR000538">
    <property type="entry name" value="Link_dom"/>
</dbReference>
<dbReference type="PANTHER" id="PTHR22804">
    <property type="entry name" value="AGGRECAN/VERSICAN PROTEOGLYCAN"/>
    <property type="match status" value="1"/>
</dbReference>
<evidence type="ECO:0000256" key="2">
    <source>
        <dbReference type="ARBA" id="ARBA00022525"/>
    </source>
</evidence>
<dbReference type="SMART" id="SM00445">
    <property type="entry name" value="LINK"/>
    <property type="match status" value="1"/>
</dbReference>
<reference evidence="7" key="2">
    <citation type="submission" date="2025-08" db="UniProtKB">
        <authorList>
            <consortium name="Ensembl"/>
        </authorList>
    </citation>
    <scope>IDENTIFICATION</scope>
</reference>
<dbReference type="InterPro" id="IPR016186">
    <property type="entry name" value="C-type_lectin-like/link_sf"/>
</dbReference>
<name>A0AAZ1Y648_OREAU</name>
<dbReference type="PANTHER" id="PTHR22804:SF54">
    <property type="match status" value="1"/>
</dbReference>
<organism evidence="7 8">
    <name type="scientific">Oreochromis aureus</name>
    <name type="common">Israeli tilapia</name>
    <name type="synonym">Chromis aureus</name>
    <dbReference type="NCBI Taxonomy" id="47969"/>
    <lineage>
        <taxon>Eukaryota</taxon>
        <taxon>Metazoa</taxon>
        <taxon>Chordata</taxon>
        <taxon>Craniata</taxon>
        <taxon>Vertebrata</taxon>
        <taxon>Euteleostomi</taxon>
        <taxon>Actinopterygii</taxon>
        <taxon>Neopterygii</taxon>
        <taxon>Teleostei</taxon>
        <taxon>Neoteleostei</taxon>
        <taxon>Acanthomorphata</taxon>
        <taxon>Ovalentaria</taxon>
        <taxon>Cichlomorphae</taxon>
        <taxon>Cichliformes</taxon>
        <taxon>Cichlidae</taxon>
        <taxon>African cichlids</taxon>
        <taxon>Pseudocrenilabrinae</taxon>
        <taxon>Oreochromini</taxon>
        <taxon>Oreochromis</taxon>
    </lineage>
</organism>
<evidence type="ECO:0000256" key="5">
    <source>
        <dbReference type="PROSITE-ProRule" id="PRU00323"/>
    </source>
</evidence>
<dbReference type="Ensembl" id="ENSOABT00000081914.1">
    <property type="protein sequence ID" value="ENSOABP00000075400.1"/>
    <property type="gene ID" value="ENSOABG00000031490.1"/>
</dbReference>
<dbReference type="Gene3D" id="3.10.100.10">
    <property type="entry name" value="Mannose-Binding Protein A, subunit A"/>
    <property type="match status" value="1"/>
</dbReference>
<evidence type="ECO:0000256" key="4">
    <source>
        <dbReference type="ARBA" id="ARBA00023157"/>
    </source>
</evidence>
<dbReference type="GO" id="GO:0005615">
    <property type="term" value="C:extracellular space"/>
    <property type="evidence" value="ECO:0007669"/>
    <property type="project" value="TreeGrafter"/>
</dbReference>
<dbReference type="SUPFAM" id="SSF56436">
    <property type="entry name" value="C-type lectin-like"/>
    <property type="match status" value="1"/>
</dbReference>
<dbReference type="InterPro" id="IPR016187">
    <property type="entry name" value="CTDL_fold"/>
</dbReference>
<dbReference type="GO" id="GO:0005540">
    <property type="term" value="F:hyaluronic acid binding"/>
    <property type="evidence" value="ECO:0007669"/>
    <property type="project" value="InterPro"/>
</dbReference>
<evidence type="ECO:0000313" key="7">
    <source>
        <dbReference type="Ensembl" id="ENSOABP00000075400.1"/>
    </source>
</evidence>
<keyword evidence="2" id="KW-0964">Secreted</keyword>
<keyword evidence="3" id="KW-0677">Repeat</keyword>
<evidence type="ECO:0000259" key="6">
    <source>
        <dbReference type="PROSITE" id="PS50963"/>
    </source>
</evidence>
<reference evidence="7" key="3">
    <citation type="submission" date="2025-09" db="UniProtKB">
        <authorList>
            <consortium name="Ensembl"/>
        </authorList>
    </citation>
    <scope>IDENTIFICATION</scope>
</reference>
<dbReference type="GO" id="GO:0001501">
    <property type="term" value="P:skeletal system development"/>
    <property type="evidence" value="ECO:0007669"/>
    <property type="project" value="TreeGrafter"/>
</dbReference>
<dbReference type="GO" id="GO:0010001">
    <property type="term" value="P:glial cell differentiation"/>
    <property type="evidence" value="ECO:0007669"/>
    <property type="project" value="TreeGrafter"/>
</dbReference>
<reference evidence="8" key="1">
    <citation type="submission" date="2020-03" db="EMBL/GenBank/DDBJ databases">
        <title>Evolution of repeat sequences and sex chromosomes of tilapia species revealed by chromosome-level genomes.</title>
        <authorList>
            <person name="Xu L."/>
            <person name="Tao W."/>
            <person name="Wang D."/>
            <person name="Zhou Q."/>
        </authorList>
    </citation>
    <scope>NUCLEOTIDE SEQUENCE [LARGE SCALE GENOMIC DNA]</scope>
    <source>
        <strain evidence="8">Israel</strain>
    </source>
</reference>
<evidence type="ECO:0000256" key="3">
    <source>
        <dbReference type="ARBA" id="ARBA00022737"/>
    </source>
</evidence>
<protein>
    <recommendedName>
        <fullName evidence="6">Link domain-containing protein</fullName>
    </recommendedName>
</protein>
<dbReference type="PROSITE" id="PS50963">
    <property type="entry name" value="LINK_2"/>
    <property type="match status" value="1"/>
</dbReference>
<sequence>DRSVRFPITTPRSHCGGNQVGVHTIYAYPNQTGFPSEDLHHDAYCFRAEVPVVHVDNETSVNLTTVTEDLINKTIAITDSTVATTVDYNETETSTNITDIDFVNETIITPQKVIPTVKAIPVPGDFS</sequence>
<keyword evidence="4" id="KW-1015">Disulfide bond</keyword>
<dbReference type="Proteomes" id="UP000472276">
    <property type="component" value="Unassembled WGS sequence"/>
</dbReference>
<accession>A0AAZ1Y648</accession>
<dbReference type="GO" id="GO:0007417">
    <property type="term" value="P:central nervous system development"/>
    <property type="evidence" value="ECO:0007669"/>
    <property type="project" value="TreeGrafter"/>
</dbReference>
<comment type="subcellular location">
    <subcellularLocation>
        <location evidence="1">Secreted</location>
    </subcellularLocation>
</comment>
<evidence type="ECO:0000256" key="1">
    <source>
        <dbReference type="ARBA" id="ARBA00004613"/>
    </source>
</evidence>
<dbReference type="GO" id="GO:0007155">
    <property type="term" value="P:cell adhesion"/>
    <property type="evidence" value="ECO:0007669"/>
    <property type="project" value="InterPro"/>
</dbReference>
<dbReference type="GO" id="GO:0045202">
    <property type="term" value="C:synapse"/>
    <property type="evidence" value="ECO:0007669"/>
    <property type="project" value="TreeGrafter"/>
</dbReference>
<proteinExistence type="predicted"/>
<dbReference type="InterPro" id="IPR050691">
    <property type="entry name" value="Hyaluronan_bind_Proteoglycan"/>
</dbReference>
<dbReference type="GO" id="GO:0072534">
    <property type="term" value="C:perineuronal net"/>
    <property type="evidence" value="ECO:0007669"/>
    <property type="project" value="TreeGrafter"/>
</dbReference>
<dbReference type="Pfam" id="PF00193">
    <property type="entry name" value="Xlink"/>
    <property type="match status" value="1"/>
</dbReference>
<keyword evidence="8" id="KW-1185">Reference proteome</keyword>
<comment type="caution">
    <text evidence="5">Lacks conserved residue(s) required for the propagation of feature annotation.</text>
</comment>